<gene>
    <name evidence="1" type="ORF">E3E15_02230</name>
</gene>
<proteinExistence type="predicted"/>
<evidence type="ECO:0000313" key="2">
    <source>
        <dbReference type="Proteomes" id="UP000503320"/>
    </source>
</evidence>
<accession>A0A6M3HVL2</accession>
<evidence type="ECO:0000313" key="1">
    <source>
        <dbReference type="EMBL" id="QIV94232.1"/>
    </source>
</evidence>
<dbReference type="KEGG" id="afri:E3E15_02230"/>
<dbReference type="RefSeq" id="WP_172106430.1">
    <property type="nucleotide sequence ID" value="NZ_CP038017.1"/>
</dbReference>
<sequence length="186" mass="21698">MAKKIHERIKSNLGYAFLGADRKGVCFGSVVTFFHETIVNNNYFLKSDGVHISLVRSETLQMKFQKKNFDVDAILEEQFLQRIKISEDQVYKPSKFLNEIYSRYSNSHVGGYLLELTGDNSGHAVAFFITRDNNLLYLNSNYGLYLLDDVENDLKDLKTNFFDIKKNKYDLYSLYHVIETPKNFFN</sequence>
<dbReference type="Proteomes" id="UP000503320">
    <property type="component" value="Chromosome"/>
</dbReference>
<dbReference type="EMBL" id="CP038017">
    <property type="protein sequence ID" value="QIV94232.1"/>
    <property type="molecule type" value="Genomic_DNA"/>
</dbReference>
<reference evidence="1 2" key="1">
    <citation type="submission" date="2019-03" db="EMBL/GenBank/DDBJ databases">
        <title>Complete Genome Sequence of Allofrancisella frigidaquae Strain SYSU 10HL1970 Isolated from Water-Cooling Systems in China.</title>
        <authorList>
            <person name="Ohrman C."/>
            <person name="Uneklint I."/>
            <person name="Sjodin A."/>
        </authorList>
    </citation>
    <scope>NUCLEOTIDE SEQUENCE [LARGE SCALE GENOMIC DNA]</scope>
    <source>
        <strain evidence="1 2">SYSU 10HL1970</strain>
    </source>
</reference>
<protein>
    <recommendedName>
        <fullName evidence="3">Peptidase C58 YopT-type domain-containing protein</fullName>
    </recommendedName>
</protein>
<dbReference type="AlphaFoldDB" id="A0A6M3HVL2"/>
<organism evidence="1 2">
    <name type="scientific">Allofrancisella frigidaquae</name>
    <dbReference type="NCBI Taxonomy" id="1085644"/>
    <lineage>
        <taxon>Bacteria</taxon>
        <taxon>Pseudomonadati</taxon>
        <taxon>Pseudomonadota</taxon>
        <taxon>Gammaproteobacteria</taxon>
        <taxon>Thiotrichales</taxon>
        <taxon>Francisellaceae</taxon>
        <taxon>Allofrancisella</taxon>
    </lineage>
</organism>
<name>A0A6M3HVL2_9GAMM</name>
<evidence type="ECO:0008006" key="3">
    <source>
        <dbReference type="Google" id="ProtNLM"/>
    </source>
</evidence>
<keyword evidence="2" id="KW-1185">Reference proteome</keyword>